<evidence type="ECO:0000259" key="11">
    <source>
        <dbReference type="Pfam" id="PF01435"/>
    </source>
</evidence>
<keyword evidence="7" id="KW-1133">Transmembrane helix</keyword>
<evidence type="ECO:0000256" key="8">
    <source>
        <dbReference type="ARBA" id="ARBA00023049"/>
    </source>
</evidence>
<keyword evidence="13" id="KW-1185">Reference proteome</keyword>
<dbReference type="PANTHER" id="PTHR43221:SF2">
    <property type="entry name" value="PROTEASE HTPX HOMOLOG"/>
    <property type="match status" value="1"/>
</dbReference>
<dbReference type="GO" id="GO:0006508">
    <property type="term" value="P:proteolysis"/>
    <property type="evidence" value="ECO:0007669"/>
    <property type="project" value="UniProtKB-KW"/>
</dbReference>
<evidence type="ECO:0000313" key="12">
    <source>
        <dbReference type="EMBL" id="EHN10253.1"/>
    </source>
</evidence>
<dbReference type="Proteomes" id="UP000005143">
    <property type="component" value="Unassembled WGS sequence"/>
</dbReference>
<keyword evidence="5 10" id="KW-0378">Hydrolase</keyword>
<comment type="similarity">
    <text evidence="10">Belongs to the peptidase M48 family.</text>
</comment>
<dbReference type="Pfam" id="PF01435">
    <property type="entry name" value="Peptidase_M48"/>
    <property type="match status" value="1"/>
</dbReference>
<accession>H0E7T5</accession>
<evidence type="ECO:0000256" key="7">
    <source>
        <dbReference type="ARBA" id="ARBA00022989"/>
    </source>
</evidence>
<evidence type="ECO:0000256" key="2">
    <source>
        <dbReference type="ARBA" id="ARBA00022670"/>
    </source>
</evidence>
<dbReference type="AlphaFoldDB" id="H0E7T5"/>
<keyword evidence="2 10" id="KW-0645">Protease</keyword>
<evidence type="ECO:0000256" key="6">
    <source>
        <dbReference type="ARBA" id="ARBA00022833"/>
    </source>
</evidence>
<dbReference type="GO" id="GO:0046872">
    <property type="term" value="F:metal ion binding"/>
    <property type="evidence" value="ECO:0007669"/>
    <property type="project" value="UniProtKB-KW"/>
</dbReference>
<comment type="cofactor">
    <cofactor evidence="10">
        <name>Zn(2+)</name>
        <dbReference type="ChEBI" id="CHEBI:29105"/>
    </cofactor>
    <text evidence="10">Binds 1 zinc ion per subunit.</text>
</comment>
<protein>
    <submittedName>
        <fullName evidence="12">Putative integral membrane zinc-metalloprotease</fullName>
    </submittedName>
</protein>
<evidence type="ECO:0000256" key="4">
    <source>
        <dbReference type="ARBA" id="ARBA00022723"/>
    </source>
</evidence>
<dbReference type="InterPro" id="IPR001915">
    <property type="entry name" value="Peptidase_M48"/>
</dbReference>
<proteinExistence type="inferred from homology"/>
<feature type="domain" description="Peptidase M48" evidence="11">
    <location>
        <begin position="40"/>
        <end position="248"/>
    </location>
</feature>
<sequence length="275" mass="29232">MRRWPRRWWLPGAGLGLGASAALTFVAPILIEPLFGRTTPLQDPRLVADVQELARRAGVRVEKVLVSDASRRTTAVNAHVSGVGRSRRVVFWDTLLQQFSGREARVVVAHELSHVVHRDIPRGLALLAIVIGPATRATAVLAEALTRPGAGHPDGRGGALPVSVPAVFLASSLVGTLLASASGQLSRAIERRADDDALRWSRDPAAMVEFQQKIVVSNLGDPDPRGPARLMQLLLGTHPTTLDRIAAAVRFATEAGIPLPSPRPPVLGPGDGGAR</sequence>
<dbReference type="InterPro" id="IPR050083">
    <property type="entry name" value="HtpX_protease"/>
</dbReference>
<keyword evidence="9" id="KW-0472">Membrane</keyword>
<dbReference type="Gene3D" id="3.30.2010.10">
    <property type="entry name" value="Metalloproteases ('zincins'), catalytic domain"/>
    <property type="match status" value="1"/>
</dbReference>
<dbReference type="EMBL" id="AGUD01000232">
    <property type="protein sequence ID" value="EHN10253.1"/>
    <property type="molecule type" value="Genomic_DNA"/>
</dbReference>
<name>H0E7T5_9ACTN</name>
<dbReference type="GO" id="GO:0004222">
    <property type="term" value="F:metalloendopeptidase activity"/>
    <property type="evidence" value="ECO:0007669"/>
    <property type="project" value="InterPro"/>
</dbReference>
<keyword evidence="8 10" id="KW-0482">Metalloprotease</keyword>
<evidence type="ECO:0000313" key="13">
    <source>
        <dbReference type="Proteomes" id="UP000005143"/>
    </source>
</evidence>
<comment type="caution">
    <text evidence="12">The sequence shown here is derived from an EMBL/GenBank/DDBJ whole genome shotgun (WGS) entry which is preliminary data.</text>
</comment>
<keyword evidence="1" id="KW-1003">Cell membrane</keyword>
<reference evidence="12 13" key="1">
    <citation type="journal article" date="2013" name="Biodegradation">
        <title>Quantitative proteomic analysis of ibuprofen-degrading Patulibacter sp. strain I11.</title>
        <authorList>
            <person name="Almeida B."/>
            <person name="Kjeldal H."/>
            <person name="Lolas I."/>
            <person name="Knudsen A.D."/>
            <person name="Carvalho G."/>
            <person name="Nielsen K.L."/>
            <person name="Barreto Crespo M.T."/>
            <person name="Stensballe A."/>
            <person name="Nielsen J.L."/>
        </authorList>
    </citation>
    <scope>NUCLEOTIDE SEQUENCE [LARGE SCALE GENOMIC DNA]</scope>
    <source>
        <strain evidence="12 13">I11</strain>
    </source>
</reference>
<evidence type="ECO:0000256" key="3">
    <source>
        <dbReference type="ARBA" id="ARBA00022692"/>
    </source>
</evidence>
<evidence type="ECO:0000256" key="9">
    <source>
        <dbReference type="ARBA" id="ARBA00023136"/>
    </source>
</evidence>
<evidence type="ECO:0000256" key="5">
    <source>
        <dbReference type="ARBA" id="ARBA00022801"/>
    </source>
</evidence>
<organism evidence="12 13">
    <name type="scientific">Patulibacter medicamentivorans</name>
    <dbReference type="NCBI Taxonomy" id="1097667"/>
    <lineage>
        <taxon>Bacteria</taxon>
        <taxon>Bacillati</taxon>
        <taxon>Actinomycetota</taxon>
        <taxon>Thermoleophilia</taxon>
        <taxon>Solirubrobacterales</taxon>
        <taxon>Patulibacteraceae</taxon>
        <taxon>Patulibacter</taxon>
    </lineage>
</organism>
<keyword evidence="6 10" id="KW-0862">Zinc</keyword>
<keyword evidence="4" id="KW-0479">Metal-binding</keyword>
<evidence type="ECO:0000256" key="1">
    <source>
        <dbReference type="ARBA" id="ARBA00022475"/>
    </source>
</evidence>
<keyword evidence="3" id="KW-0812">Transmembrane</keyword>
<evidence type="ECO:0000256" key="10">
    <source>
        <dbReference type="RuleBase" id="RU003983"/>
    </source>
</evidence>
<dbReference type="PANTHER" id="PTHR43221">
    <property type="entry name" value="PROTEASE HTPX"/>
    <property type="match status" value="1"/>
</dbReference>
<gene>
    <name evidence="12" type="ORF">PAI11_28890</name>
</gene>